<dbReference type="InterPro" id="IPR013320">
    <property type="entry name" value="ConA-like_dom_sf"/>
</dbReference>
<dbReference type="InterPro" id="IPR051795">
    <property type="entry name" value="Glycosyl_Hydrlase_43"/>
</dbReference>
<keyword evidence="5" id="KW-0732">Signal</keyword>
<feature type="chain" id="PRO_5045071915" evidence="5">
    <location>
        <begin position="30"/>
        <end position="581"/>
    </location>
</feature>
<dbReference type="GO" id="GO:0016787">
    <property type="term" value="F:hydrolase activity"/>
    <property type="evidence" value="ECO:0007669"/>
    <property type="project" value="UniProtKB-KW"/>
</dbReference>
<reference evidence="7" key="1">
    <citation type="submission" date="2022-10" db="EMBL/GenBank/DDBJ databases">
        <title>Catenovulum adriacola sp. nov. isolated in the Harbour of Susak.</title>
        <authorList>
            <person name="Schoch T."/>
            <person name="Reich S.J."/>
            <person name="Stoeferle S."/>
            <person name="Flaiz M."/>
            <person name="Kazda M."/>
            <person name="Riedel C.U."/>
            <person name="Duerre P."/>
        </authorList>
    </citation>
    <scope>NUCLEOTIDE SEQUENCE</scope>
    <source>
        <strain evidence="7">TS8</strain>
        <plasmid evidence="7">pCadTS8_1</plasmid>
    </source>
</reference>
<dbReference type="PROSITE" id="PS51257">
    <property type="entry name" value="PROKAR_LIPOPROTEIN"/>
    <property type="match status" value="1"/>
</dbReference>
<dbReference type="Gene3D" id="2.115.10.20">
    <property type="entry name" value="Glycosyl hydrolase domain, family 43"/>
    <property type="match status" value="1"/>
</dbReference>
<proteinExistence type="inferred from homology"/>
<evidence type="ECO:0000313" key="7">
    <source>
        <dbReference type="EMBL" id="WAJ71922.1"/>
    </source>
</evidence>
<keyword evidence="3 4" id="KW-0326">Glycosidase</keyword>
<dbReference type="RefSeq" id="WP_268076642.1">
    <property type="nucleotide sequence ID" value="NZ_CP109966.1"/>
</dbReference>
<protein>
    <submittedName>
        <fullName evidence="7">Glycoside hydrolase family 43 protein</fullName>
    </submittedName>
</protein>
<dbReference type="Proteomes" id="UP001163726">
    <property type="component" value="Plasmid pCadTS8_1"/>
</dbReference>
<dbReference type="InterPro" id="IPR023296">
    <property type="entry name" value="Glyco_hydro_beta-prop_sf"/>
</dbReference>
<feature type="signal peptide" evidence="5">
    <location>
        <begin position="1"/>
        <end position="29"/>
    </location>
</feature>
<name>A0ABY7AT23_9ALTE</name>
<dbReference type="PANTHER" id="PTHR42812:SF12">
    <property type="entry name" value="BETA-XYLOSIDASE-RELATED"/>
    <property type="match status" value="1"/>
</dbReference>
<dbReference type="EMBL" id="CP109966">
    <property type="protein sequence ID" value="WAJ71922.1"/>
    <property type="molecule type" value="Genomic_DNA"/>
</dbReference>
<gene>
    <name evidence="7" type="ORF">OLW01_14435</name>
</gene>
<dbReference type="InterPro" id="IPR006710">
    <property type="entry name" value="Glyco_hydro_43"/>
</dbReference>
<dbReference type="Pfam" id="PF04616">
    <property type="entry name" value="Glyco_hydro_43"/>
    <property type="match status" value="1"/>
</dbReference>
<keyword evidence="8" id="KW-1185">Reference proteome</keyword>
<feature type="domain" description="Beta-xylosidase C-terminal Concanavalin A-like" evidence="6">
    <location>
        <begin position="404"/>
        <end position="576"/>
    </location>
</feature>
<evidence type="ECO:0000256" key="3">
    <source>
        <dbReference type="ARBA" id="ARBA00023295"/>
    </source>
</evidence>
<geneLocation type="plasmid" evidence="7 8">
    <name>pCadTS8_1</name>
</geneLocation>
<evidence type="ECO:0000256" key="4">
    <source>
        <dbReference type="RuleBase" id="RU361187"/>
    </source>
</evidence>
<dbReference type="InterPro" id="IPR041542">
    <property type="entry name" value="GH43_C2"/>
</dbReference>
<dbReference type="SUPFAM" id="SSF75005">
    <property type="entry name" value="Arabinanase/levansucrase/invertase"/>
    <property type="match status" value="1"/>
</dbReference>
<keyword evidence="2 4" id="KW-0378">Hydrolase</keyword>
<dbReference type="CDD" id="cd18617">
    <property type="entry name" value="GH43_XynB-like"/>
    <property type="match status" value="1"/>
</dbReference>
<evidence type="ECO:0000256" key="5">
    <source>
        <dbReference type="SAM" id="SignalP"/>
    </source>
</evidence>
<evidence type="ECO:0000256" key="2">
    <source>
        <dbReference type="ARBA" id="ARBA00022801"/>
    </source>
</evidence>
<comment type="similarity">
    <text evidence="1 4">Belongs to the glycosyl hydrolase 43 family.</text>
</comment>
<keyword evidence="7" id="KW-0614">Plasmid</keyword>
<organism evidence="7 8">
    <name type="scientific">Catenovulum adriaticum</name>
    <dbReference type="NCBI Taxonomy" id="2984846"/>
    <lineage>
        <taxon>Bacteria</taxon>
        <taxon>Pseudomonadati</taxon>
        <taxon>Pseudomonadota</taxon>
        <taxon>Gammaproteobacteria</taxon>
        <taxon>Alteromonadales</taxon>
        <taxon>Alteromonadaceae</taxon>
        <taxon>Catenovulum</taxon>
    </lineage>
</organism>
<accession>A0ABY7AT23</accession>
<dbReference type="Pfam" id="PF17851">
    <property type="entry name" value="GH43_C2"/>
    <property type="match status" value="1"/>
</dbReference>
<dbReference type="PANTHER" id="PTHR42812">
    <property type="entry name" value="BETA-XYLOSIDASE"/>
    <property type="match status" value="1"/>
</dbReference>
<evidence type="ECO:0000259" key="6">
    <source>
        <dbReference type="Pfam" id="PF17851"/>
    </source>
</evidence>
<evidence type="ECO:0000256" key="1">
    <source>
        <dbReference type="ARBA" id="ARBA00009865"/>
    </source>
</evidence>
<sequence>MQLKLNIKQIVTVASITAAALIISSCYNAKVENPSQGSSVSKEKITEQPQGLIQFEYFEYQGKDPVYKQPLSPSQYFNPIISGFYPDPSITRRGNDFYIVTSSFAYLPGLPIFHSQDLINWQLIGHGLTSQNAIDFSNIQVSDGIYAPTIRYHNGLFYIISTAVHAGGNFIITAKDPAGPWSKPNWLPEVGGIDPDIFFDDDGRVYITHNDAPPSEPLYDGHRAIWIWEYDLSEQKVIADSKRLLVDGGVDIRKKPIWIEGPHIYKINDWYYLLCAEGGTAKDHSEVVFRTKNLSEPFVPYKKNPILTQRDLNPNRENPITTAGHADLVQLDNGQWWAVFLATRAYEQYLFNTGRETFLLPVTWQDDWPIILPAGQQIPYIADSPLGMPRFETRQPVSGNFIWRDDFNNNELKPGWTWLRDYLPARAKINHGSLELSSNKEHLTHGIASFIGKRQQHQTFTASTKLKLPSQVGISAGMVAFQNEKFNYYFAVKKAHNGYQVFVEQSVNGVLSTLAVSEVLSLTDGDPITFFIDGKINTLDLYFEVSGRQVTFLKNVDATVLSTEKAGGFVGAMIGLHSRIE</sequence>
<dbReference type="SUPFAM" id="SSF49899">
    <property type="entry name" value="Concanavalin A-like lectins/glucanases"/>
    <property type="match status" value="1"/>
</dbReference>
<dbReference type="Gene3D" id="2.60.120.200">
    <property type="match status" value="1"/>
</dbReference>
<evidence type="ECO:0000313" key="8">
    <source>
        <dbReference type="Proteomes" id="UP001163726"/>
    </source>
</evidence>